<dbReference type="InterPro" id="IPR011989">
    <property type="entry name" value="ARM-like"/>
</dbReference>
<dbReference type="Gene3D" id="1.25.10.10">
    <property type="entry name" value="Leucine-rich Repeat Variant"/>
    <property type="match status" value="1"/>
</dbReference>
<evidence type="ECO:0000313" key="1">
    <source>
        <dbReference type="EMBL" id="EAY11489.1"/>
    </source>
</evidence>
<name>A2E792_TRIV3</name>
<dbReference type="OrthoDB" id="10628048at2759"/>
<reference evidence="1" key="2">
    <citation type="journal article" date="2007" name="Science">
        <title>Draft genome sequence of the sexually transmitted pathogen Trichomonas vaginalis.</title>
        <authorList>
            <person name="Carlton J.M."/>
            <person name="Hirt R.P."/>
            <person name="Silva J.C."/>
            <person name="Delcher A.L."/>
            <person name="Schatz M."/>
            <person name="Zhao Q."/>
            <person name="Wortman J.R."/>
            <person name="Bidwell S.L."/>
            <person name="Alsmark U.C.M."/>
            <person name="Besteiro S."/>
            <person name="Sicheritz-Ponten T."/>
            <person name="Noel C.J."/>
            <person name="Dacks J.B."/>
            <person name="Foster P.G."/>
            <person name="Simillion C."/>
            <person name="Van de Peer Y."/>
            <person name="Miranda-Saavedra D."/>
            <person name="Barton G.J."/>
            <person name="Westrop G.D."/>
            <person name="Mueller S."/>
            <person name="Dessi D."/>
            <person name="Fiori P.L."/>
            <person name="Ren Q."/>
            <person name="Paulsen I."/>
            <person name="Zhang H."/>
            <person name="Bastida-Corcuera F.D."/>
            <person name="Simoes-Barbosa A."/>
            <person name="Brown M.T."/>
            <person name="Hayes R.D."/>
            <person name="Mukherjee M."/>
            <person name="Okumura C.Y."/>
            <person name="Schneider R."/>
            <person name="Smith A.J."/>
            <person name="Vanacova S."/>
            <person name="Villalvazo M."/>
            <person name="Haas B.J."/>
            <person name="Pertea M."/>
            <person name="Feldblyum T.V."/>
            <person name="Utterback T.R."/>
            <person name="Shu C.L."/>
            <person name="Osoegawa K."/>
            <person name="de Jong P.J."/>
            <person name="Hrdy I."/>
            <person name="Horvathova L."/>
            <person name="Zubacova Z."/>
            <person name="Dolezal P."/>
            <person name="Malik S.B."/>
            <person name="Logsdon J.M. Jr."/>
            <person name="Henze K."/>
            <person name="Gupta A."/>
            <person name="Wang C.C."/>
            <person name="Dunne R.L."/>
            <person name="Upcroft J.A."/>
            <person name="Upcroft P."/>
            <person name="White O."/>
            <person name="Salzberg S.L."/>
            <person name="Tang P."/>
            <person name="Chiu C.-H."/>
            <person name="Lee Y.-S."/>
            <person name="Embley T.M."/>
            <person name="Coombs G.H."/>
            <person name="Mottram J.C."/>
            <person name="Tachezy J."/>
            <person name="Fraser-Liggett C.M."/>
            <person name="Johnson P.J."/>
        </authorList>
    </citation>
    <scope>NUCLEOTIDE SEQUENCE [LARGE SCALE GENOMIC DNA]</scope>
    <source>
        <strain evidence="1">G3</strain>
    </source>
</reference>
<sequence length="974" mass="109907">MEDKANYFISLVEKSLQPNQELINQATEELFNLKNDPDYYKILLFVIQANGKDTKSALTYLLKYIRESLSTFPPEISNEIYQFFVQYAAAGVEDQYQIDVSEILFILQKSISDWENYIQFVLNCEPSLALRLLNSCSVALDPTIIEAHGPQLLMLASQVFEATQLKQIKEITSIILMCDDLPCFSEFTQQGLIIIETGFTNLSEKPDDAIHSLSMILASLISHQFISEEYFAKYLNEFIQNQETLGVEACQQFIDGVTDVIDVISEETLLAYVNFTFEIILKLLDNDGKISDDVFLNISGAIQTRNIGNYIYEKAIEFGQSQDSISKKILSICLIGVLIEYGPDSIQATVEELKYFFNSAVETNDELIVQQTLHVMAKFSQAPTKFMSILIDFLRICFDKIVDEDEATRTLAYSTAGELIEAEDDSETFATIFEIIWSKQSEVREENLTDYISLVSKILGNSEDIDDEKIDEIYEWLDTITSEERDIDVRSYSLLVIGALMVAQNSFIDDLVTIASDIITQTLQGQNVNDDYICNCFNFMKTICSTFKADAAPVIEPFQQNLDDILQHPESGDEESRVFLDAMIAASFYIGYSGNLSLLQITVQCIIKTFENSVFSSTINACIAASVISKVFNPSQDEEMNNFLHTNIVKIYDLLSDCVIKSPETDIMECAFQALKKTYKKGFLFEKDHFVEVAIDIIQKFFDGQLKVFEGVPALESPVTNIVAEPFCEFVGKVLQLNLPQANDIAGYLLKWLKNAEGMLVMYPITGALSDAIEFCTIDPQIPTEFCEYIISIAGQIDDPDLQHNLSYFLSLIVRRFPNLHGMVSGMLPYVQNWFATAIEQESGYKELIANIVSFFLSVASVDASFPEEYLQTSLRYFPPADLAETETQIELIVSIFKRSYSLETTAQAAIALSKFFVEAPAKSVKRNVPENVVSQGKALFKTLCMQSQDILDAVMGKYANQRQKKAILQRILQ</sequence>
<dbReference type="SMR" id="A2E792"/>
<keyword evidence="2" id="KW-1185">Reference proteome</keyword>
<dbReference type="EMBL" id="DS113318">
    <property type="protein sequence ID" value="EAY11489.1"/>
    <property type="molecule type" value="Genomic_DNA"/>
</dbReference>
<evidence type="ECO:0008006" key="3">
    <source>
        <dbReference type="Google" id="ProtNLM"/>
    </source>
</evidence>
<proteinExistence type="predicted"/>
<reference evidence="1" key="1">
    <citation type="submission" date="2006-10" db="EMBL/GenBank/DDBJ databases">
        <authorList>
            <person name="Amadeo P."/>
            <person name="Zhao Q."/>
            <person name="Wortman J."/>
            <person name="Fraser-Liggett C."/>
            <person name="Carlton J."/>
        </authorList>
    </citation>
    <scope>NUCLEOTIDE SEQUENCE</scope>
    <source>
        <strain evidence="1">G3</strain>
    </source>
</reference>
<accession>A2E792</accession>
<dbReference type="Proteomes" id="UP000001542">
    <property type="component" value="Unassembled WGS sequence"/>
</dbReference>
<evidence type="ECO:0000313" key="2">
    <source>
        <dbReference type="Proteomes" id="UP000001542"/>
    </source>
</evidence>
<dbReference type="InParanoid" id="A2E792"/>
<dbReference type="KEGG" id="tva:4769443"/>
<protein>
    <recommendedName>
        <fullName evidence="3">Importin N-terminal domain-containing protein</fullName>
    </recommendedName>
</protein>
<dbReference type="VEuPathDB" id="TrichDB:TVAG_248560"/>
<dbReference type="AlphaFoldDB" id="A2E792"/>
<organism evidence="1 2">
    <name type="scientific">Trichomonas vaginalis (strain ATCC PRA-98 / G3)</name>
    <dbReference type="NCBI Taxonomy" id="412133"/>
    <lineage>
        <taxon>Eukaryota</taxon>
        <taxon>Metamonada</taxon>
        <taxon>Parabasalia</taxon>
        <taxon>Trichomonadida</taxon>
        <taxon>Trichomonadidae</taxon>
        <taxon>Trichomonas</taxon>
    </lineage>
</organism>
<dbReference type="InterPro" id="IPR016024">
    <property type="entry name" value="ARM-type_fold"/>
</dbReference>
<dbReference type="RefSeq" id="XP_001323712.1">
    <property type="nucleotide sequence ID" value="XM_001323677.1"/>
</dbReference>
<gene>
    <name evidence="1" type="ORF">TVAG_248560</name>
</gene>
<dbReference type="SUPFAM" id="SSF48371">
    <property type="entry name" value="ARM repeat"/>
    <property type="match status" value="1"/>
</dbReference>
<dbReference type="VEuPathDB" id="TrichDB:TVAGG3_0283720"/>